<dbReference type="InterPro" id="IPR005835">
    <property type="entry name" value="NTP_transferase_dom"/>
</dbReference>
<dbReference type="GO" id="GO:0004475">
    <property type="term" value="F:mannose-1-phosphate guanylyltransferase (GTP) activity"/>
    <property type="evidence" value="ECO:0007669"/>
    <property type="project" value="UniProtKB-EC"/>
</dbReference>
<dbReference type="GO" id="GO:0016853">
    <property type="term" value="F:isomerase activity"/>
    <property type="evidence" value="ECO:0007669"/>
    <property type="project" value="UniProtKB-KW"/>
</dbReference>
<evidence type="ECO:0000256" key="1">
    <source>
        <dbReference type="ARBA" id="ARBA00006115"/>
    </source>
</evidence>
<dbReference type="GO" id="GO:0005525">
    <property type="term" value="F:GTP binding"/>
    <property type="evidence" value="ECO:0007669"/>
    <property type="project" value="UniProtKB-KW"/>
</dbReference>
<name>A0A1G7V9E5_9PROT</name>
<evidence type="ECO:0000313" key="12">
    <source>
        <dbReference type="EMBL" id="SDG56347.1"/>
    </source>
</evidence>
<dbReference type="AlphaFoldDB" id="A0A1G7V9E5"/>
<evidence type="ECO:0000259" key="11">
    <source>
        <dbReference type="Pfam" id="PF22640"/>
    </source>
</evidence>
<feature type="domain" description="Mannose-6-phosphate isomerase type II C-terminal" evidence="10">
    <location>
        <begin position="361"/>
        <end position="475"/>
    </location>
</feature>
<dbReference type="GO" id="GO:0009298">
    <property type="term" value="P:GDP-mannose biosynthetic process"/>
    <property type="evidence" value="ECO:0007669"/>
    <property type="project" value="TreeGrafter"/>
</dbReference>
<dbReference type="EMBL" id="FNCV01000001">
    <property type="protein sequence ID" value="SDG56347.1"/>
    <property type="molecule type" value="Genomic_DNA"/>
</dbReference>
<evidence type="ECO:0000256" key="2">
    <source>
        <dbReference type="ARBA" id="ARBA00012387"/>
    </source>
</evidence>
<dbReference type="FunFam" id="2.60.120.10:FF:000032">
    <property type="entry name" value="Mannose-1-phosphate guanylyltransferase/mannose-6-phosphate isomerase"/>
    <property type="match status" value="1"/>
</dbReference>
<dbReference type="SUPFAM" id="SSF51182">
    <property type="entry name" value="RmlC-like cupins"/>
    <property type="match status" value="1"/>
</dbReference>
<protein>
    <recommendedName>
        <fullName evidence="2">mannose-1-phosphate guanylyltransferase</fullName>
        <ecNumber evidence="2">2.7.7.13</ecNumber>
    </recommendedName>
</protein>
<organism evidence="12 13">
    <name type="scientific">Roseospirillum parvum</name>
    <dbReference type="NCBI Taxonomy" id="83401"/>
    <lineage>
        <taxon>Bacteria</taxon>
        <taxon>Pseudomonadati</taxon>
        <taxon>Pseudomonadota</taxon>
        <taxon>Alphaproteobacteria</taxon>
        <taxon>Rhodospirillales</taxon>
        <taxon>Rhodospirillaceae</taxon>
        <taxon>Roseospirillum</taxon>
    </lineage>
</organism>
<dbReference type="Gene3D" id="3.90.550.10">
    <property type="entry name" value="Spore Coat Polysaccharide Biosynthesis Protein SpsA, Chain A"/>
    <property type="match status" value="1"/>
</dbReference>
<dbReference type="InterPro" id="IPR006375">
    <property type="entry name" value="Man1P_GuaTrfase/Man6P_Isoase"/>
</dbReference>
<dbReference type="RefSeq" id="WP_092615081.1">
    <property type="nucleotide sequence ID" value="NZ_FNCV01000001.1"/>
</dbReference>
<dbReference type="Gene3D" id="2.60.120.10">
    <property type="entry name" value="Jelly Rolls"/>
    <property type="match status" value="1"/>
</dbReference>
<evidence type="ECO:0000256" key="8">
    <source>
        <dbReference type="RuleBase" id="RU004190"/>
    </source>
</evidence>
<evidence type="ECO:0000256" key="4">
    <source>
        <dbReference type="ARBA" id="ARBA00022695"/>
    </source>
</evidence>
<dbReference type="InterPro" id="IPR049577">
    <property type="entry name" value="GMPP_N"/>
</dbReference>
<keyword evidence="6" id="KW-0342">GTP-binding</keyword>
<dbReference type="CDD" id="cd02213">
    <property type="entry name" value="cupin_PMI_typeII_C"/>
    <property type="match status" value="1"/>
</dbReference>
<gene>
    <name evidence="12" type="ORF">SAMN05421742_101585</name>
</gene>
<evidence type="ECO:0000259" key="10">
    <source>
        <dbReference type="Pfam" id="PF01050"/>
    </source>
</evidence>
<dbReference type="SUPFAM" id="SSF53448">
    <property type="entry name" value="Nucleotide-diphospho-sugar transferases"/>
    <property type="match status" value="1"/>
</dbReference>
<keyword evidence="3 12" id="KW-0808">Transferase</keyword>
<keyword evidence="12" id="KW-0413">Isomerase</keyword>
<accession>A0A1G7V9E5</accession>
<dbReference type="PANTHER" id="PTHR46390">
    <property type="entry name" value="MANNOSE-1-PHOSPHATE GUANYLYLTRANSFERASE"/>
    <property type="match status" value="1"/>
</dbReference>
<dbReference type="Pfam" id="PF00483">
    <property type="entry name" value="NTP_transferase"/>
    <property type="match status" value="1"/>
</dbReference>
<dbReference type="FunFam" id="3.90.550.10:FF:000046">
    <property type="entry name" value="Mannose-1-phosphate guanylyltransferase (GDP)"/>
    <property type="match status" value="1"/>
</dbReference>
<dbReference type="Pfam" id="PF01050">
    <property type="entry name" value="MannoseP_isomer"/>
    <property type="match status" value="1"/>
</dbReference>
<dbReference type="NCBIfam" id="TIGR01479">
    <property type="entry name" value="GMP_PMI"/>
    <property type="match status" value="1"/>
</dbReference>
<dbReference type="Pfam" id="PF22640">
    <property type="entry name" value="ManC_GMP_beta-helix"/>
    <property type="match status" value="1"/>
</dbReference>
<dbReference type="GO" id="GO:0000271">
    <property type="term" value="P:polysaccharide biosynthetic process"/>
    <property type="evidence" value="ECO:0007669"/>
    <property type="project" value="InterPro"/>
</dbReference>
<dbReference type="InterPro" id="IPR011051">
    <property type="entry name" value="RmlC_Cupin_sf"/>
</dbReference>
<dbReference type="CDD" id="cd02509">
    <property type="entry name" value="GDP-M1P_Guanylyltransferase"/>
    <property type="match status" value="1"/>
</dbReference>
<dbReference type="OrthoDB" id="9806359at2"/>
<evidence type="ECO:0000259" key="9">
    <source>
        <dbReference type="Pfam" id="PF00483"/>
    </source>
</evidence>
<dbReference type="InterPro" id="IPR051161">
    <property type="entry name" value="Mannose-6P_isomerase_type2"/>
</dbReference>
<reference evidence="13" key="1">
    <citation type="submission" date="2016-10" db="EMBL/GenBank/DDBJ databases">
        <authorList>
            <person name="Varghese N."/>
            <person name="Submissions S."/>
        </authorList>
    </citation>
    <scope>NUCLEOTIDE SEQUENCE [LARGE SCALE GENOMIC DNA]</scope>
    <source>
        <strain evidence="13">930I</strain>
    </source>
</reference>
<dbReference type="InterPro" id="IPR029044">
    <property type="entry name" value="Nucleotide-diphossugar_trans"/>
</dbReference>
<proteinExistence type="inferred from homology"/>
<evidence type="ECO:0000256" key="7">
    <source>
        <dbReference type="ARBA" id="ARBA00047343"/>
    </source>
</evidence>
<dbReference type="STRING" id="83401.SAMN05421742_101585"/>
<comment type="similarity">
    <text evidence="1 8">Belongs to the mannose-6-phosphate isomerase type 2 family.</text>
</comment>
<evidence type="ECO:0000256" key="5">
    <source>
        <dbReference type="ARBA" id="ARBA00022741"/>
    </source>
</evidence>
<evidence type="ECO:0000313" key="13">
    <source>
        <dbReference type="Proteomes" id="UP000217076"/>
    </source>
</evidence>
<dbReference type="InterPro" id="IPR054566">
    <property type="entry name" value="ManC/GMP-like_b-helix"/>
</dbReference>
<dbReference type="EC" id="2.7.7.13" evidence="2"/>
<comment type="catalytic activity">
    <reaction evidence="7">
        <text>alpha-D-mannose 1-phosphate + GTP + H(+) = GDP-alpha-D-mannose + diphosphate</text>
        <dbReference type="Rhea" id="RHEA:15229"/>
        <dbReference type="ChEBI" id="CHEBI:15378"/>
        <dbReference type="ChEBI" id="CHEBI:33019"/>
        <dbReference type="ChEBI" id="CHEBI:37565"/>
        <dbReference type="ChEBI" id="CHEBI:57527"/>
        <dbReference type="ChEBI" id="CHEBI:58409"/>
        <dbReference type="EC" id="2.7.7.13"/>
    </reaction>
</comment>
<dbReference type="PANTHER" id="PTHR46390:SF1">
    <property type="entry name" value="MANNOSE-1-PHOSPHATE GUANYLYLTRANSFERASE"/>
    <property type="match status" value="1"/>
</dbReference>
<sequence length="480" mass="51721">MTATNSTRPVVPVILCGGAGTRLWPLSRRQHPKQFLALAGKTTLLQETVGRVGDAARFAPPLIVTGEDHRFTVVGQLLDQGREPGRVILEPVARNTAPAVAAAALVAEADDPEAVLLVLPSDHVVGDTKAFLAAVEAARAAAVAEHALLTFAMLPDRPETGYGYIHLGPELPGHPAVRRVAAFVEKPDRARAERFLAAGDHAWNSGMFLFRAADLLAEMARHAPQVLAAARAAVAGQTLDGRFLRLDPQAFAAAPSISLDYAVMEPTDRALTVPAALGWSDVGAFSELWSLAGRDPEGNALLGDVVALDSRDCLVRSDGPLTAVVGVSDLVVVSTDDAVLVAPRGDAQAVRRVVERLSAEGRQEVRQARRVYRPWGHYQSLHAGERFQVKQLTVNPGARLSLQAHYHRAEHWVVVNGTAQVTRDEEVFLVRENESVFLPVGCHHRLENPGKVPLELIEVQSGPYLGEDDIVRFDDAYGRA</sequence>
<evidence type="ECO:0000256" key="3">
    <source>
        <dbReference type="ARBA" id="ARBA00022679"/>
    </source>
</evidence>
<keyword evidence="5" id="KW-0547">Nucleotide-binding</keyword>
<feature type="domain" description="Nucleotidyl transferase" evidence="9">
    <location>
        <begin position="12"/>
        <end position="292"/>
    </location>
</feature>
<keyword evidence="13" id="KW-1185">Reference proteome</keyword>
<feature type="domain" description="MannoseP isomerase/GMP-like beta-helix" evidence="11">
    <location>
        <begin position="303"/>
        <end position="357"/>
    </location>
</feature>
<keyword evidence="4 12" id="KW-0548">Nucleotidyltransferase</keyword>
<dbReference type="InterPro" id="IPR014710">
    <property type="entry name" value="RmlC-like_jellyroll"/>
</dbReference>
<evidence type="ECO:0000256" key="6">
    <source>
        <dbReference type="ARBA" id="ARBA00023134"/>
    </source>
</evidence>
<dbReference type="InterPro" id="IPR001538">
    <property type="entry name" value="Man6P_isomerase-2_C"/>
</dbReference>
<dbReference type="Proteomes" id="UP000217076">
    <property type="component" value="Unassembled WGS sequence"/>
</dbReference>